<dbReference type="GO" id="GO:0000978">
    <property type="term" value="F:RNA polymerase II cis-regulatory region sequence-specific DNA binding"/>
    <property type="evidence" value="ECO:0007669"/>
    <property type="project" value="InterPro"/>
</dbReference>
<name>E3MBP5_CAERE</name>
<comment type="similarity">
    <text evidence="2">Belongs to the nuclear hormone receptor family.</text>
</comment>
<dbReference type="PANTHER" id="PTHR46587">
    <property type="entry name" value="NUCLEAR HORMONE RECEPTOR FAMILY"/>
    <property type="match status" value="1"/>
</dbReference>
<dbReference type="Gene3D" id="3.30.50.10">
    <property type="entry name" value="Erythroid Transcription Factor GATA-1, subunit A"/>
    <property type="match status" value="1"/>
</dbReference>
<organism evidence="14">
    <name type="scientific">Caenorhabditis remanei</name>
    <name type="common">Caenorhabditis vulgaris</name>
    <dbReference type="NCBI Taxonomy" id="31234"/>
    <lineage>
        <taxon>Eukaryota</taxon>
        <taxon>Metazoa</taxon>
        <taxon>Ecdysozoa</taxon>
        <taxon>Nematoda</taxon>
        <taxon>Chromadorea</taxon>
        <taxon>Rhabditida</taxon>
        <taxon>Rhabditina</taxon>
        <taxon>Rhabditomorpha</taxon>
        <taxon>Rhabditoidea</taxon>
        <taxon>Rhabditidae</taxon>
        <taxon>Peloderinae</taxon>
        <taxon>Caenorhabditis</taxon>
    </lineage>
</organism>
<keyword evidence="4" id="KW-0863">Zinc-finger</keyword>
<dbReference type="GO" id="GO:0008270">
    <property type="term" value="F:zinc ion binding"/>
    <property type="evidence" value="ECO:0007669"/>
    <property type="project" value="UniProtKB-KW"/>
</dbReference>
<keyword evidence="14" id="KW-1185">Reference proteome</keyword>
<dbReference type="AlphaFoldDB" id="E3MBP5"/>
<evidence type="ECO:0000256" key="5">
    <source>
        <dbReference type="ARBA" id="ARBA00022833"/>
    </source>
</evidence>
<proteinExistence type="inferred from homology"/>
<evidence type="ECO:0000256" key="9">
    <source>
        <dbReference type="ARBA" id="ARBA00023170"/>
    </source>
</evidence>
<evidence type="ECO:0000256" key="7">
    <source>
        <dbReference type="ARBA" id="ARBA00023125"/>
    </source>
</evidence>
<keyword evidence="8" id="KW-0804">Transcription</keyword>
<feature type="domain" description="Nuclear receptor" evidence="11">
    <location>
        <begin position="5"/>
        <end position="80"/>
    </location>
</feature>
<keyword evidence="9" id="KW-0675">Receptor</keyword>
<dbReference type="eggNOG" id="KOG3575">
    <property type="taxonomic scope" value="Eukaryota"/>
</dbReference>
<evidence type="ECO:0000313" key="13">
    <source>
        <dbReference type="EMBL" id="EFO97908.1"/>
    </source>
</evidence>
<protein>
    <recommendedName>
        <fullName evidence="15">Nuclear receptor domain-containing protein</fullName>
    </recommendedName>
</protein>
<dbReference type="InterPro" id="IPR049636">
    <property type="entry name" value="HNF4-like_DBD"/>
</dbReference>
<keyword evidence="10" id="KW-0539">Nucleus</keyword>
<keyword evidence="5" id="KW-0862">Zinc</keyword>
<evidence type="ECO:0000256" key="1">
    <source>
        <dbReference type="ARBA" id="ARBA00004123"/>
    </source>
</evidence>
<dbReference type="InterPro" id="IPR035500">
    <property type="entry name" value="NHR-like_dom_sf"/>
</dbReference>
<dbReference type="Gene3D" id="1.10.565.10">
    <property type="entry name" value="Retinoid X Receptor"/>
    <property type="match status" value="1"/>
</dbReference>
<dbReference type="STRING" id="31234.E3MBP5"/>
<dbReference type="HOGENOM" id="CLU_007368_0_0_1"/>
<feature type="domain" description="NR LBD" evidence="12">
    <location>
        <begin position="88"/>
        <end position="338"/>
    </location>
</feature>
<evidence type="ECO:0000259" key="12">
    <source>
        <dbReference type="PROSITE" id="PS51843"/>
    </source>
</evidence>
<dbReference type="SMART" id="SM00399">
    <property type="entry name" value="ZnF_C4"/>
    <property type="match status" value="1"/>
</dbReference>
<evidence type="ECO:0008006" key="15">
    <source>
        <dbReference type="Google" id="ProtNLM"/>
    </source>
</evidence>
<dbReference type="InterPro" id="IPR001628">
    <property type="entry name" value="Znf_hrmn_rcpt"/>
</dbReference>
<dbReference type="GO" id="GO:0005634">
    <property type="term" value="C:nucleus"/>
    <property type="evidence" value="ECO:0007669"/>
    <property type="project" value="UniProtKB-SubCell"/>
</dbReference>
<keyword evidence="6" id="KW-0805">Transcription regulation</keyword>
<evidence type="ECO:0000256" key="4">
    <source>
        <dbReference type="ARBA" id="ARBA00022771"/>
    </source>
</evidence>
<gene>
    <name evidence="13" type="ORF">CRE_16079</name>
</gene>
<dbReference type="PROSITE" id="PS51843">
    <property type="entry name" value="NR_LBD"/>
    <property type="match status" value="1"/>
</dbReference>
<dbReference type="EMBL" id="DS268433">
    <property type="protein sequence ID" value="EFO97908.1"/>
    <property type="molecule type" value="Genomic_DNA"/>
</dbReference>
<dbReference type="SMART" id="SM00430">
    <property type="entry name" value="HOLI"/>
    <property type="match status" value="1"/>
</dbReference>
<dbReference type="Pfam" id="PF00104">
    <property type="entry name" value="Hormone_recep"/>
    <property type="match status" value="1"/>
</dbReference>
<evidence type="ECO:0000313" key="14">
    <source>
        <dbReference type="Proteomes" id="UP000008281"/>
    </source>
</evidence>
<dbReference type="Proteomes" id="UP000008281">
    <property type="component" value="Unassembled WGS sequence"/>
</dbReference>
<dbReference type="SUPFAM" id="SSF48508">
    <property type="entry name" value="Nuclear receptor ligand-binding domain"/>
    <property type="match status" value="1"/>
</dbReference>
<evidence type="ECO:0000256" key="10">
    <source>
        <dbReference type="ARBA" id="ARBA00023242"/>
    </source>
</evidence>
<evidence type="ECO:0000256" key="8">
    <source>
        <dbReference type="ARBA" id="ARBA00023163"/>
    </source>
</evidence>
<evidence type="ECO:0000259" key="11">
    <source>
        <dbReference type="PROSITE" id="PS51030"/>
    </source>
</evidence>
<evidence type="ECO:0000256" key="2">
    <source>
        <dbReference type="ARBA" id="ARBA00005993"/>
    </source>
</evidence>
<dbReference type="OrthoDB" id="5790900at2759"/>
<dbReference type="PRINTS" id="PR00047">
    <property type="entry name" value="STROIDFINGER"/>
</dbReference>
<sequence length="338" mass="39155">MSIPSNLCKVCGDRAYSGRYGALACGGCNIFFRRAFLQKKYFSCSRDRKCVVYYTNRISCRSCRLQKCLHVGMSVDAFKIRGHLTSPLTENLLVTLTKLQMIQFAEHYQYFKDHNVDIAFRVANVRHRRRARTRDANISLQLSLKHATEWCNMLRPFKKLSTETKNHFLAEYFIAFMLIDQGYKTAKQTDRNIWLLHNESFVHLGTESSKSVLLFIINYIRFCFRNHFLHSIANPFHMLKVDKKECAALKTILILKPSCISPKIYYGQESAIACLYNECMNELMRHSLGRGGAIRFGEIVLLLSAIRCGVKDVYNSMREPGFFDFESLSENVRNVLLE</sequence>
<dbReference type="CDD" id="cd06960">
    <property type="entry name" value="NR_DBD_HNF4A"/>
    <property type="match status" value="1"/>
</dbReference>
<accession>E3MBP5</accession>
<keyword evidence="7" id="KW-0238">DNA-binding</keyword>
<dbReference type="Pfam" id="PF00105">
    <property type="entry name" value="zf-C4"/>
    <property type="match status" value="1"/>
</dbReference>
<dbReference type="GO" id="GO:0003700">
    <property type="term" value="F:DNA-binding transcription factor activity"/>
    <property type="evidence" value="ECO:0007669"/>
    <property type="project" value="InterPro"/>
</dbReference>
<dbReference type="InterPro" id="IPR013088">
    <property type="entry name" value="Znf_NHR/GATA"/>
</dbReference>
<dbReference type="InterPro" id="IPR000536">
    <property type="entry name" value="Nucl_hrmn_rcpt_lig-bd"/>
</dbReference>
<dbReference type="SUPFAM" id="SSF57716">
    <property type="entry name" value="Glucocorticoid receptor-like (DNA-binding domain)"/>
    <property type="match status" value="1"/>
</dbReference>
<dbReference type="PANTHER" id="PTHR46587:SF5">
    <property type="entry name" value="NUCLEAR HORMONE RECEPTOR FAMILY"/>
    <property type="match status" value="1"/>
</dbReference>
<evidence type="ECO:0000256" key="3">
    <source>
        <dbReference type="ARBA" id="ARBA00022723"/>
    </source>
</evidence>
<comment type="subcellular location">
    <subcellularLocation>
        <location evidence="1">Nucleus</location>
    </subcellularLocation>
</comment>
<evidence type="ECO:0000256" key="6">
    <source>
        <dbReference type="ARBA" id="ARBA00023015"/>
    </source>
</evidence>
<keyword evidence="3" id="KW-0479">Metal-binding</keyword>
<reference evidence="13" key="1">
    <citation type="submission" date="2007-07" db="EMBL/GenBank/DDBJ databases">
        <title>PCAP assembly of the Caenorhabditis remanei genome.</title>
        <authorList>
            <consortium name="The Caenorhabditis remanei Sequencing Consortium"/>
            <person name="Wilson R.K."/>
        </authorList>
    </citation>
    <scope>NUCLEOTIDE SEQUENCE [LARGE SCALE GENOMIC DNA]</scope>
    <source>
        <strain evidence="13">PB4641</strain>
    </source>
</reference>
<dbReference type="InParanoid" id="E3MBP5"/>
<dbReference type="PROSITE" id="PS51030">
    <property type="entry name" value="NUCLEAR_REC_DBD_2"/>
    <property type="match status" value="1"/>
</dbReference>